<proteinExistence type="predicted"/>
<name>A0A916TWF2_9SPHN</name>
<sequence>MKGLQRLLADQSSTDFVDFVEVAESLMDGYAKLIRNGAPASTVALAMLGATLNMYEMLGMRSELPALLRGVADQIESEGRVN</sequence>
<dbReference type="Proteomes" id="UP000608154">
    <property type="component" value="Unassembled WGS sequence"/>
</dbReference>
<comment type="caution">
    <text evidence="1">The sequence shown here is derived from an EMBL/GenBank/DDBJ whole genome shotgun (WGS) entry which is preliminary data.</text>
</comment>
<evidence type="ECO:0000313" key="1">
    <source>
        <dbReference type="EMBL" id="GGC07644.1"/>
    </source>
</evidence>
<protein>
    <submittedName>
        <fullName evidence="1">Uncharacterized protein</fullName>
    </submittedName>
</protein>
<organism evidence="1 2">
    <name type="scientific">Novosphingobium endophyticum</name>
    <dbReference type="NCBI Taxonomy" id="1955250"/>
    <lineage>
        <taxon>Bacteria</taxon>
        <taxon>Pseudomonadati</taxon>
        <taxon>Pseudomonadota</taxon>
        <taxon>Alphaproteobacteria</taxon>
        <taxon>Sphingomonadales</taxon>
        <taxon>Sphingomonadaceae</taxon>
        <taxon>Novosphingobium</taxon>
    </lineage>
</organism>
<keyword evidence="2" id="KW-1185">Reference proteome</keyword>
<reference evidence="1" key="2">
    <citation type="submission" date="2020-09" db="EMBL/GenBank/DDBJ databases">
        <authorList>
            <person name="Sun Q."/>
            <person name="Zhou Y."/>
        </authorList>
    </citation>
    <scope>NUCLEOTIDE SEQUENCE</scope>
    <source>
        <strain evidence="1">CGMCC 1.15095</strain>
    </source>
</reference>
<dbReference type="EMBL" id="BMHK01000020">
    <property type="protein sequence ID" value="GGC07644.1"/>
    <property type="molecule type" value="Genomic_DNA"/>
</dbReference>
<dbReference type="AlphaFoldDB" id="A0A916TWF2"/>
<accession>A0A916TWF2</accession>
<reference evidence="1" key="1">
    <citation type="journal article" date="2014" name="Int. J. Syst. Evol. Microbiol.">
        <title>Complete genome sequence of Corynebacterium casei LMG S-19264T (=DSM 44701T), isolated from a smear-ripened cheese.</title>
        <authorList>
            <consortium name="US DOE Joint Genome Institute (JGI-PGF)"/>
            <person name="Walter F."/>
            <person name="Albersmeier A."/>
            <person name="Kalinowski J."/>
            <person name="Ruckert C."/>
        </authorList>
    </citation>
    <scope>NUCLEOTIDE SEQUENCE</scope>
    <source>
        <strain evidence="1">CGMCC 1.15095</strain>
    </source>
</reference>
<evidence type="ECO:0000313" key="2">
    <source>
        <dbReference type="Proteomes" id="UP000608154"/>
    </source>
</evidence>
<gene>
    <name evidence="1" type="ORF">GCM10011494_27830</name>
</gene>